<dbReference type="InterPro" id="IPR000700">
    <property type="entry name" value="PAS-assoc_C"/>
</dbReference>
<comment type="catalytic activity">
    <reaction evidence="1">
        <text>ATP + protein L-histidine = ADP + protein N-phospho-L-histidine.</text>
        <dbReference type="EC" id="2.7.13.3"/>
    </reaction>
</comment>
<evidence type="ECO:0000256" key="2">
    <source>
        <dbReference type="ARBA" id="ARBA00012438"/>
    </source>
</evidence>
<dbReference type="InterPro" id="IPR013655">
    <property type="entry name" value="PAS_fold_3"/>
</dbReference>
<keyword evidence="3" id="KW-0597">Phosphoprotein</keyword>
<accession>A0A3Q8X251</accession>
<evidence type="ECO:0000256" key="1">
    <source>
        <dbReference type="ARBA" id="ARBA00000085"/>
    </source>
</evidence>
<dbReference type="Pfam" id="PF08447">
    <property type="entry name" value="PAS_3"/>
    <property type="match status" value="1"/>
</dbReference>
<dbReference type="InterPro" id="IPR050482">
    <property type="entry name" value="Sensor_HK_TwoCompSys"/>
</dbReference>
<evidence type="ECO:0000256" key="5">
    <source>
        <dbReference type="ARBA" id="ARBA00022741"/>
    </source>
</evidence>
<dbReference type="InterPro" id="IPR003594">
    <property type="entry name" value="HATPase_dom"/>
</dbReference>
<gene>
    <name evidence="10" type="ORF">EJC50_02865</name>
</gene>
<evidence type="ECO:0000256" key="6">
    <source>
        <dbReference type="ARBA" id="ARBA00022777"/>
    </source>
</evidence>
<organism evidence="10 11">
    <name type="scientific">Paenibacillus albus</name>
    <dbReference type="NCBI Taxonomy" id="2495582"/>
    <lineage>
        <taxon>Bacteria</taxon>
        <taxon>Bacillati</taxon>
        <taxon>Bacillota</taxon>
        <taxon>Bacilli</taxon>
        <taxon>Bacillales</taxon>
        <taxon>Paenibacillaceae</taxon>
        <taxon>Paenibacillus</taxon>
    </lineage>
</organism>
<name>A0A3Q8X251_9BACL</name>
<dbReference type="SUPFAM" id="SSF55874">
    <property type="entry name" value="ATPase domain of HSP90 chaperone/DNA topoisomerase II/histidine kinase"/>
    <property type="match status" value="1"/>
</dbReference>
<dbReference type="RefSeq" id="WP_126012126.1">
    <property type="nucleotide sequence ID" value="NZ_CP034437.1"/>
</dbReference>
<dbReference type="EC" id="2.7.13.3" evidence="2"/>
<dbReference type="GO" id="GO:0005524">
    <property type="term" value="F:ATP binding"/>
    <property type="evidence" value="ECO:0007669"/>
    <property type="project" value="UniProtKB-KW"/>
</dbReference>
<evidence type="ECO:0000259" key="9">
    <source>
        <dbReference type="PROSITE" id="PS50113"/>
    </source>
</evidence>
<dbReference type="AlphaFoldDB" id="A0A3Q8X251"/>
<dbReference type="EMBL" id="CP034437">
    <property type="protein sequence ID" value="AZN38733.1"/>
    <property type="molecule type" value="Genomic_DNA"/>
</dbReference>
<dbReference type="NCBIfam" id="TIGR00229">
    <property type="entry name" value="sensory_box"/>
    <property type="match status" value="1"/>
</dbReference>
<dbReference type="SMART" id="SM00086">
    <property type="entry name" value="PAC"/>
    <property type="match status" value="1"/>
</dbReference>
<proteinExistence type="predicted"/>
<dbReference type="GO" id="GO:0000155">
    <property type="term" value="F:phosphorelay sensor kinase activity"/>
    <property type="evidence" value="ECO:0007669"/>
    <property type="project" value="InterPro"/>
</dbReference>
<feature type="domain" description="PAC" evidence="9">
    <location>
        <begin position="113"/>
        <end position="165"/>
    </location>
</feature>
<protein>
    <recommendedName>
        <fullName evidence="2">histidine kinase</fullName>
        <ecNumber evidence="2">2.7.13.3</ecNumber>
    </recommendedName>
</protein>
<dbReference type="SMART" id="SM00387">
    <property type="entry name" value="HATPase_c"/>
    <property type="match status" value="1"/>
</dbReference>
<dbReference type="PANTHER" id="PTHR24421">
    <property type="entry name" value="NITRATE/NITRITE SENSOR PROTEIN NARX-RELATED"/>
    <property type="match status" value="1"/>
</dbReference>
<keyword evidence="4" id="KW-0808">Transferase</keyword>
<dbReference type="InterPro" id="IPR036890">
    <property type="entry name" value="HATPase_C_sf"/>
</dbReference>
<dbReference type="InterPro" id="IPR001610">
    <property type="entry name" value="PAC"/>
</dbReference>
<dbReference type="InterPro" id="IPR000014">
    <property type="entry name" value="PAS"/>
</dbReference>
<dbReference type="Gene3D" id="3.30.450.20">
    <property type="entry name" value="PAS domain"/>
    <property type="match status" value="1"/>
</dbReference>
<sequence length="370" mass="42114">MSSERAYPEVIGHKVSALLHELDDHIQDPAFREDLKHMLQQLTDVKLALDESSIVAVTNRRGVIQYVNDRFCEISKYSRAELIGQDHRIINSGHHDSMFFRELWAAISAGSVWRGEIKNRAKDGSYYWVHTTIMPFLDEAGQPYQYLAIRSEVTPLKLAEEELKRMMMRVMQIQEEERKRFSLELHDGIGQSLFGLVIQLDRLIGEGGSDQGELSAIRGTVTNIVEEVRGLAWDLRPSVLDDLGVVPALRTYIDNFKRHYALRVGFDCKLRKRLDPRVETALYRIIQEALTNIGKYADASDAVVELWEEGEFVHARIADNGRGFIREVERKGVGLFSMEERARGICGQLVIRSVPSEGTTITFAAPKQVE</sequence>
<dbReference type="InterPro" id="IPR035965">
    <property type="entry name" value="PAS-like_dom_sf"/>
</dbReference>
<dbReference type="PROSITE" id="PS50113">
    <property type="entry name" value="PAC"/>
    <property type="match status" value="1"/>
</dbReference>
<keyword evidence="8" id="KW-0902">Two-component regulatory system</keyword>
<dbReference type="Pfam" id="PF02518">
    <property type="entry name" value="HATPase_c"/>
    <property type="match status" value="1"/>
</dbReference>
<dbReference type="CDD" id="cd00130">
    <property type="entry name" value="PAS"/>
    <property type="match status" value="1"/>
</dbReference>
<evidence type="ECO:0000256" key="7">
    <source>
        <dbReference type="ARBA" id="ARBA00022840"/>
    </source>
</evidence>
<dbReference type="GO" id="GO:0016020">
    <property type="term" value="C:membrane"/>
    <property type="evidence" value="ECO:0007669"/>
    <property type="project" value="InterPro"/>
</dbReference>
<dbReference type="SUPFAM" id="SSF55785">
    <property type="entry name" value="PYP-like sensor domain (PAS domain)"/>
    <property type="match status" value="1"/>
</dbReference>
<keyword evidence="7" id="KW-0067">ATP-binding</keyword>
<dbReference type="CDD" id="cd16917">
    <property type="entry name" value="HATPase_UhpB-NarQ-NarX-like"/>
    <property type="match status" value="1"/>
</dbReference>
<keyword evidence="5" id="KW-0547">Nucleotide-binding</keyword>
<evidence type="ECO:0000256" key="3">
    <source>
        <dbReference type="ARBA" id="ARBA00022553"/>
    </source>
</evidence>
<reference evidence="11" key="1">
    <citation type="submission" date="2018-12" db="EMBL/GenBank/DDBJ databases">
        <title>Genome sequence of Peanibacillus sp.</title>
        <authorList>
            <person name="Subramani G."/>
            <person name="Srinivasan S."/>
            <person name="Kim M.K."/>
        </authorList>
    </citation>
    <scope>NUCLEOTIDE SEQUENCE [LARGE SCALE GENOMIC DNA]</scope>
    <source>
        <strain evidence="11">18JY67-1</strain>
    </source>
</reference>
<evidence type="ECO:0000313" key="11">
    <source>
        <dbReference type="Proteomes" id="UP000272528"/>
    </source>
</evidence>
<dbReference type="GO" id="GO:0046983">
    <property type="term" value="F:protein dimerization activity"/>
    <property type="evidence" value="ECO:0007669"/>
    <property type="project" value="InterPro"/>
</dbReference>
<dbReference type="OrthoDB" id="9760839at2"/>
<dbReference type="Gene3D" id="3.30.565.10">
    <property type="entry name" value="Histidine kinase-like ATPase, C-terminal domain"/>
    <property type="match status" value="1"/>
</dbReference>
<evidence type="ECO:0000256" key="4">
    <source>
        <dbReference type="ARBA" id="ARBA00022679"/>
    </source>
</evidence>
<evidence type="ECO:0000256" key="8">
    <source>
        <dbReference type="ARBA" id="ARBA00023012"/>
    </source>
</evidence>
<dbReference type="Proteomes" id="UP000272528">
    <property type="component" value="Chromosome"/>
</dbReference>
<dbReference type="KEGG" id="palb:EJC50_02865"/>
<dbReference type="InterPro" id="IPR011712">
    <property type="entry name" value="Sig_transdc_His_kin_sub3_dim/P"/>
</dbReference>
<evidence type="ECO:0000313" key="10">
    <source>
        <dbReference type="EMBL" id="AZN38733.1"/>
    </source>
</evidence>
<keyword evidence="11" id="KW-1185">Reference proteome</keyword>
<dbReference type="Pfam" id="PF07730">
    <property type="entry name" value="HisKA_3"/>
    <property type="match status" value="1"/>
</dbReference>
<keyword evidence="6" id="KW-0418">Kinase</keyword>
<dbReference type="PANTHER" id="PTHR24421:SF10">
    <property type="entry name" value="NITRATE_NITRITE SENSOR PROTEIN NARQ"/>
    <property type="match status" value="1"/>
</dbReference>
<dbReference type="Gene3D" id="1.20.5.1930">
    <property type="match status" value="1"/>
</dbReference>